<dbReference type="SUPFAM" id="SSF51261">
    <property type="entry name" value="Duplicated hybrid motif"/>
    <property type="match status" value="1"/>
</dbReference>
<evidence type="ECO:0000259" key="1">
    <source>
        <dbReference type="Pfam" id="PF01551"/>
    </source>
</evidence>
<dbReference type="PANTHER" id="PTHR21666">
    <property type="entry name" value="PEPTIDASE-RELATED"/>
    <property type="match status" value="1"/>
</dbReference>
<gene>
    <name evidence="2" type="ORF">EKD02_03425</name>
</gene>
<evidence type="ECO:0000313" key="2">
    <source>
        <dbReference type="EMBL" id="RTY39156.1"/>
    </source>
</evidence>
<dbReference type="Pfam" id="PF01551">
    <property type="entry name" value="Peptidase_M23"/>
    <property type="match status" value="1"/>
</dbReference>
<accession>A0A432AWX9</accession>
<dbReference type="AlphaFoldDB" id="A0A432AWX9"/>
<sequence length="238" mass="26056">MALRIPQAQRSAGIRRAIKPIGFILFFLLFFTALPMQLRAAEPPVTNMAPGTEQTIEQLIMQIEEGDSRKAAPAEGLKNSQQSPFLACVPNIRPVSGPVTSSFGARTHPIYKVRMFHTGVDFSAPKGSHVEATGDGTVAWSGYDRGYGQKVVINHGYGFTTLYAHLSKSLVRMGQRVRRGEIIGLVGSTGISTGPHLHYEVMRRQQRVDPAAYFFDAAHPEKFISNQSPAEEDNGSNS</sequence>
<dbReference type="InterPro" id="IPR016047">
    <property type="entry name" value="M23ase_b-sheet_dom"/>
</dbReference>
<reference evidence="2 3" key="1">
    <citation type="submission" date="2018-12" db="EMBL/GenBank/DDBJ databases">
        <authorList>
            <person name="Lunina O.N."/>
            <person name="Grouzdev D.S."/>
            <person name="Gorlenko V.M."/>
            <person name="Savvichev A.S."/>
        </authorList>
    </citation>
    <scope>NUCLEOTIDE SEQUENCE [LARGE SCALE GENOMIC DNA]</scope>
    <source>
        <strain evidence="2 3">BrKhr-17</strain>
    </source>
</reference>
<comment type="caution">
    <text evidence="2">The sequence shown here is derived from an EMBL/GenBank/DDBJ whole genome shotgun (WGS) entry which is preliminary data.</text>
</comment>
<dbReference type="FunFam" id="2.70.70.10:FF:000006">
    <property type="entry name" value="M23 family peptidase"/>
    <property type="match status" value="1"/>
</dbReference>
<proteinExistence type="predicted"/>
<dbReference type="EMBL" id="RXYK01000003">
    <property type="protein sequence ID" value="RTY39156.1"/>
    <property type="molecule type" value="Genomic_DNA"/>
</dbReference>
<organism evidence="2 3">
    <name type="scientific">Chlorobium phaeovibrioides</name>
    <dbReference type="NCBI Taxonomy" id="1094"/>
    <lineage>
        <taxon>Bacteria</taxon>
        <taxon>Pseudomonadati</taxon>
        <taxon>Chlorobiota</taxon>
        <taxon>Chlorobiia</taxon>
        <taxon>Chlorobiales</taxon>
        <taxon>Chlorobiaceae</taxon>
        <taxon>Chlorobium/Pelodictyon group</taxon>
        <taxon>Chlorobium</taxon>
    </lineage>
</organism>
<dbReference type="PANTHER" id="PTHR21666:SF286">
    <property type="entry name" value="LIPOPROTEIN NLPD"/>
    <property type="match status" value="1"/>
</dbReference>
<dbReference type="Proteomes" id="UP000279908">
    <property type="component" value="Unassembled WGS sequence"/>
</dbReference>
<dbReference type="InterPro" id="IPR011055">
    <property type="entry name" value="Dup_hybrid_motif"/>
</dbReference>
<dbReference type="GO" id="GO:0004222">
    <property type="term" value="F:metalloendopeptidase activity"/>
    <property type="evidence" value="ECO:0007669"/>
    <property type="project" value="TreeGrafter"/>
</dbReference>
<dbReference type="Gene3D" id="2.70.70.10">
    <property type="entry name" value="Glucose Permease (Domain IIA)"/>
    <property type="match status" value="1"/>
</dbReference>
<protein>
    <submittedName>
        <fullName evidence="2">M23 family metallopeptidase</fullName>
    </submittedName>
</protein>
<dbReference type="InterPro" id="IPR050570">
    <property type="entry name" value="Cell_wall_metabolism_enzyme"/>
</dbReference>
<feature type="domain" description="M23ase beta-sheet core" evidence="1">
    <location>
        <begin position="116"/>
        <end position="210"/>
    </location>
</feature>
<dbReference type="RefSeq" id="WP_126383806.1">
    <property type="nucleotide sequence ID" value="NZ_CP041698.1"/>
</dbReference>
<evidence type="ECO:0000313" key="3">
    <source>
        <dbReference type="Proteomes" id="UP000279908"/>
    </source>
</evidence>
<name>A0A432AWX9_CHLPH</name>
<dbReference type="CDD" id="cd12797">
    <property type="entry name" value="M23_peptidase"/>
    <property type="match status" value="1"/>
</dbReference>